<keyword evidence="1" id="KW-0472">Membrane</keyword>
<evidence type="ECO:0000313" key="2">
    <source>
        <dbReference type="EMBL" id="HBU99398.1"/>
    </source>
</evidence>
<comment type="caution">
    <text evidence="2">The sequence shown here is derived from an EMBL/GenBank/DDBJ whole genome shotgun (WGS) entry which is preliminary data.</text>
</comment>
<sequence>MSAPQANTTQATPGQPGAKATSKEWIGLLVLTLPCLLIAMDMTVLHLAVPHLTASLNPTSDQLL</sequence>
<proteinExistence type="predicted"/>
<name>A0A358HW43_9PROT</name>
<evidence type="ECO:0000256" key="1">
    <source>
        <dbReference type="SAM" id="Phobius"/>
    </source>
</evidence>
<protein>
    <submittedName>
        <fullName evidence="2">MFS transporter</fullName>
    </submittedName>
</protein>
<dbReference type="Proteomes" id="UP000264753">
    <property type="component" value="Unassembled WGS sequence"/>
</dbReference>
<keyword evidence="1" id="KW-1133">Transmembrane helix</keyword>
<feature type="non-terminal residue" evidence="2">
    <location>
        <position position="64"/>
    </location>
</feature>
<feature type="transmembrane region" description="Helical" evidence="1">
    <location>
        <begin position="25"/>
        <end position="49"/>
    </location>
</feature>
<dbReference type="Proteomes" id="UP000264179">
    <property type="component" value="Unassembled WGS sequence"/>
</dbReference>
<dbReference type="EMBL" id="DOOG01000135">
    <property type="protein sequence ID" value="HBU99398.1"/>
    <property type="molecule type" value="Genomic_DNA"/>
</dbReference>
<dbReference type="EMBL" id="DPOP01000034">
    <property type="protein sequence ID" value="HCW66300.1"/>
    <property type="molecule type" value="Genomic_DNA"/>
</dbReference>
<evidence type="ECO:0000313" key="4">
    <source>
        <dbReference type="Proteomes" id="UP000264179"/>
    </source>
</evidence>
<keyword evidence="1" id="KW-0812">Transmembrane</keyword>
<evidence type="ECO:0000313" key="5">
    <source>
        <dbReference type="Proteomes" id="UP000264753"/>
    </source>
</evidence>
<evidence type="ECO:0000313" key="3">
    <source>
        <dbReference type="EMBL" id="HCW66300.1"/>
    </source>
</evidence>
<dbReference type="AlphaFoldDB" id="A0A358HW43"/>
<accession>A0A358HW43</accession>
<reference evidence="4 5" key="1">
    <citation type="journal article" date="2018" name="Nat. Biotechnol.">
        <title>A standardized bacterial taxonomy based on genome phylogeny substantially revises the tree of life.</title>
        <authorList>
            <person name="Parks D.H."/>
            <person name="Chuvochina M."/>
            <person name="Waite D.W."/>
            <person name="Rinke C."/>
            <person name="Skarshewski A."/>
            <person name="Chaumeil P.A."/>
            <person name="Hugenholtz P."/>
        </authorList>
    </citation>
    <scope>NUCLEOTIDE SEQUENCE [LARGE SCALE GENOMIC DNA]</scope>
    <source>
        <strain evidence="2">UBA8707</strain>
        <strain evidence="3">UBA9881</strain>
    </source>
</reference>
<organism evidence="2 5">
    <name type="scientific">Thalassospira lucentensis</name>
    <dbReference type="NCBI Taxonomy" id="168935"/>
    <lineage>
        <taxon>Bacteria</taxon>
        <taxon>Pseudomonadati</taxon>
        <taxon>Pseudomonadota</taxon>
        <taxon>Alphaproteobacteria</taxon>
        <taxon>Rhodospirillales</taxon>
        <taxon>Thalassospiraceae</taxon>
        <taxon>Thalassospira</taxon>
    </lineage>
</organism>
<gene>
    <name evidence="2" type="ORF">DEF21_16055</name>
    <name evidence="3" type="ORF">DHR80_03620</name>
</gene>